<keyword evidence="9 13" id="KW-0804">Transcription</keyword>
<dbReference type="FunFam" id="2.30.29.220:FF:000002">
    <property type="entry name" value="FACT complex subunit SSRP1"/>
    <property type="match status" value="1"/>
</dbReference>
<evidence type="ECO:0000256" key="2">
    <source>
        <dbReference type="ARBA" id="ARBA00011111"/>
    </source>
</evidence>
<evidence type="ECO:0000256" key="11">
    <source>
        <dbReference type="ARBA" id="ARBA00023242"/>
    </source>
</evidence>
<comment type="subunit">
    <text evidence="2">Component of the FACT complex, a stable heterodimer of SPT16 and SSRP1.</text>
</comment>
<feature type="region of interest" description="Disordered" evidence="14">
    <location>
        <begin position="606"/>
        <end position="649"/>
    </location>
</feature>
<feature type="DNA-binding region" description="HMG box" evidence="12">
    <location>
        <begin position="565"/>
        <end position="633"/>
    </location>
</feature>
<keyword evidence="7 13" id="KW-0805">Transcription regulation</keyword>
<keyword evidence="8 12" id="KW-0238">DNA-binding</keyword>
<feature type="compositionally biased region" description="Acidic residues" evidence="14">
    <location>
        <begin position="475"/>
        <end position="492"/>
    </location>
</feature>
<dbReference type="SMART" id="SM00398">
    <property type="entry name" value="HMG"/>
    <property type="match status" value="1"/>
</dbReference>
<dbReference type="PANTHER" id="PTHR45849:SF1">
    <property type="entry name" value="FACT COMPLEX SUBUNIT SSRP1"/>
    <property type="match status" value="1"/>
</dbReference>
<feature type="compositionally biased region" description="Basic and acidic residues" evidence="14">
    <location>
        <begin position="606"/>
        <end position="630"/>
    </location>
</feature>
<evidence type="ECO:0000313" key="16">
    <source>
        <dbReference type="EMBL" id="PNY13357.1"/>
    </source>
</evidence>
<protein>
    <recommendedName>
        <fullName evidence="3 13">FACT complex subunit SSRP1</fullName>
    </recommendedName>
</protein>
<dbReference type="GO" id="GO:0003677">
    <property type="term" value="F:DNA binding"/>
    <property type="evidence" value="ECO:0007669"/>
    <property type="project" value="UniProtKB-UniRule"/>
</dbReference>
<evidence type="ECO:0000256" key="4">
    <source>
        <dbReference type="ARBA" id="ARBA00022454"/>
    </source>
</evidence>
<evidence type="ECO:0000256" key="6">
    <source>
        <dbReference type="ARBA" id="ARBA00022763"/>
    </source>
</evidence>
<dbReference type="Pfam" id="PF08512">
    <property type="entry name" value="Rttp106-like_middle"/>
    <property type="match status" value="1"/>
</dbReference>
<dbReference type="CDD" id="cd13230">
    <property type="entry name" value="PH1_SSRP1-like"/>
    <property type="match status" value="1"/>
</dbReference>
<dbReference type="InterPro" id="IPR036910">
    <property type="entry name" value="HMG_box_dom_sf"/>
</dbReference>
<comment type="caution">
    <text evidence="16">The sequence shown here is derived from an EMBL/GenBank/DDBJ whole genome shotgun (WGS) entry which is preliminary data.</text>
</comment>
<dbReference type="Pfam" id="PF21103">
    <property type="entry name" value="PH1_SSRP1-like"/>
    <property type="match status" value="1"/>
</dbReference>
<dbReference type="Pfam" id="PF03531">
    <property type="entry name" value="SSrecog"/>
    <property type="match status" value="1"/>
</dbReference>
<feature type="domain" description="HMG box" evidence="15">
    <location>
        <begin position="565"/>
        <end position="633"/>
    </location>
</feature>
<dbReference type="CDD" id="cd13231">
    <property type="entry name" value="PH2_SSRP1-like"/>
    <property type="match status" value="1"/>
</dbReference>
<dbReference type="InterPro" id="IPR009071">
    <property type="entry name" value="HMG_box_dom"/>
</dbReference>
<dbReference type="InterPro" id="IPR038167">
    <property type="entry name" value="SSRP1_sf"/>
</dbReference>
<evidence type="ECO:0000256" key="5">
    <source>
        <dbReference type="ARBA" id="ARBA00022705"/>
    </source>
</evidence>
<evidence type="ECO:0000256" key="8">
    <source>
        <dbReference type="ARBA" id="ARBA00023125"/>
    </source>
</evidence>
<feature type="compositionally biased region" description="Basic and acidic residues" evidence="14">
    <location>
        <begin position="525"/>
        <end position="534"/>
    </location>
</feature>
<dbReference type="Pfam" id="PF17292">
    <property type="entry name" value="POB3_N"/>
    <property type="match status" value="1"/>
</dbReference>
<keyword evidence="10 13" id="KW-0234">DNA repair</keyword>
<gene>
    <name evidence="16" type="ORF">L195_g010010</name>
</gene>
<dbReference type="Gene3D" id="1.10.30.10">
    <property type="entry name" value="High mobility group box domain"/>
    <property type="match status" value="1"/>
</dbReference>
<dbReference type="GO" id="GO:0006281">
    <property type="term" value="P:DNA repair"/>
    <property type="evidence" value="ECO:0007669"/>
    <property type="project" value="UniProtKB-KW"/>
</dbReference>
<dbReference type="Pfam" id="PF00505">
    <property type="entry name" value="HMG_box"/>
    <property type="match status" value="1"/>
</dbReference>
<comment type="subcellular location">
    <subcellularLocation>
        <location evidence="13">Nucleus</location>
    </subcellularLocation>
    <subcellularLocation>
        <location evidence="13">Chromosome</location>
    </subcellularLocation>
</comment>
<dbReference type="FunFam" id="1.10.30.10:FF:000016">
    <property type="entry name" value="FACT complex subunit SSRP1"/>
    <property type="match status" value="1"/>
</dbReference>
<evidence type="ECO:0000256" key="3">
    <source>
        <dbReference type="ARBA" id="ARBA00016104"/>
    </source>
</evidence>
<dbReference type="FunFam" id="2.30.29.30:FF:000214">
    <property type="entry name" value="FACT complex subunit SSRP1"/>
    <property type="match status" value="1"/>
</dbReference>
<dbReference type="PANTHER" id="PTHR45849">
    <property type="entry name" value="FACT COMPLEX SUBUNIT SSRP1"/>
    <property type="match status" value="1"/>
</dbReference>
<evidence type="ECO:0000256" key="1">
    <source>
        <dbReference type="ARBA" id="ARBA00010060"/>
    </source>
</evidence>
<dbReference type="GO" id="GO:0035101">
    <property type="term" value="C:FACT complex"/>
    <property type="evidence" value="ECO:0007669"/>
    <property type="project" value="TreeGrafter"/>
</dbReference>
<comment type="similarity">
    <text evidence="1 13">Belongs to the SSRP1 family.</text>
</comment>
<evidence type="ECO:0000313" key="17">
    <source>
        <dbReference type="Proteomes" id="UP000236291"/>
    </source>
</evidence>
<dbReference type="GO" id="GO:0048731">
    <property type="term" value="P:system development"/>
    <property type="evidence" value="ECO:0007669"/>
    <property type="project" value="UniProtKB-ARBA"/>
</dbReference>
<dbReference type="Gene3D" id="2.30.29.150">
    <property type="match status" value="1"/>
</dbReference>
<keyword evidence="6 13" id="KW-0227">DNA damage</keyword>
<dbReference type="InterPro" id="IPR024954">
    <property type="entry name" value="SSRP1_DD"/>
</dbReference>
<dbReference type="SMART" id="SM01287">
    <property type="entry name" value="Rtt106"/>
    <property type="match status" value="1"/>
</dbReference>
<dbReference type="InterPro" id="IPR035417">
    <property type="entry name" value="SSRP1/POB3_N"/>
</dbReference>
<dbReference type="ExpressionAtlas" id="A0A2K3PDI5">
    <property type="expression patterns" value="baseline"/>
</dbReference>
<sequence length="649" mass="72202">MTDGHLFNNITLGGRGGTNPGQIKIYSGGIFWKRQGGGKSIDVDKADITGVTWMKVPKTNQLGVQIKDGLFYKFTGFRDQDVVSLTNFFQNTFGVTVEEKQLSVTGRNWGEVDLNGNMLAFMMGSKQAFEVSLADVSQTNLQGKTDVILEFHVDDTTGANEKDSLMEMSFHVPNSNTQFVGDENRPSAQVFRDKIMSMADVGAGGEDAVVTFDGIAILTPRGRYSVELHLSFLRLQGQANDFKIQYSSVVRLFLLPKSNQPHTFVIISLDPPIRKGQTLYPHIVMQFETDYVVESELAMSEDLYNSKYKDKLELSYKGLIHEVFTTILRGLSGGKVTKPGKFRSCQDGYAVKSSLKAEDGILYPLEKSFFFLPKPPTLILHEEIDYVEFERHAAGGSNMHYFDLLIRLKSEQEHLFRNIQRNEYHNLYGFISSKGLKIMNLADAQPTVGGVAKVLENDDDDAVDPHLERIRNEAGGDESDEEDSDFVLDGDDGGSPTDDSGADDSDASQSGGETEASDLILFKPPKKEPKKDLPSKPSTSKKKSKDADEGGPKKKQKKKKDPNAPKRALSGFMFFCQMERENLKKTNPGISFLDVGRVLGEKWKNLSAEEKEPYEAKAQADKKRYKDELSGYKNPQPMNIDSGNESDSA</sequence>
<dbReference type="Gene3D" id="2.30.29.220">
    <property type="entry name" value="Structure-specific recognition protein (SSRP1)"/>
    <property type="match status" value="1"/>
</dbReference>
<comment type="function">
    <text evidence="13">Component of the FACT complex, a general chromatin factor that acts to reorganize nucleosomes. The FACT complex is involved in multiple processes that require DNA as a template such as mRNA elongation, DNA replication and DNA repair. During transcription elongation the FACT complex acts as a histone chaperone that both destabilizes and restores nucleosomal structure. It facilitates the passage of RNA polymerase II and transcription by promoting the dissociation of one histone H2A-H2B dimer from the nucleosome, then subsequently promotes the reestablishment of the nucleosome following the passage of RNA polymerase II.</text>
</comment>
<evidence type="ECO:0000256" key="13">
    <source>
        <dbReference type="RuleBase" id="RU364013"/>
    </source>
</evidence>
<evidence type="ECO:0000256" key="9">
    <source>
        <dbReference type="ARBA" id="ARBA00023163"/>
    </source>
</evidence>
<dbReference type="Gene3D" id="2.30.29.30">
    <property type="entry name" value="Pleckstrin-homology domain (PH domain)/Phosphotyrosine-binding domain (PTB)"/>
    <property type="match status" value="2"/>
</dbReference>
<dbReference type="InterPro" id="IPR011993">
    <property type="entry name" value="PH-like_dom_sf"/>
</dbReference>
<dbReference type="InterPro" id="IPR000969">
    <property type="entry name" value="SSRP1/POB3"/>
</dbReference>
<organism evidence="16 17">
    <name type="scientific">Trifolium pratense</name>
    <name type="common">Red clover</name>
    <dbReference type="NCBI Taxonomy" id="57577"/>
    <lineage>
        <taxon>Eukaryota</taxon>
        <taxon>Viridiplantae</taxon>
        <taxon>Streptophyta</taxon>
        <taxon>Embryophyta</taxon>
        <taxon>Tracheophyta</taxon>
        <taxon>Spermatophyta</taxon>
        <taxon>Magnoliopsida</taxon>
        <taxon>eudicotyledons</taxon>
        <taxon>Gunneridae</taxon>
        <taxon>Pentapetalae</taxon>
        <taxon>rosids</taxon>
        <taxon>fabids</taxon>
        <taxon>Fabales</taxon>
        <taxon>Fabaceae</taxon>
        <taxon>Papilionoideae</taxon>
        <taxon>50 kb inversion clade</taxon>
        <taxon>NPAAA clade</taxon>
        <taxon>Hologalegina</taxon>
        <taxon>IRL clade</taxon>
        <taxon>Trifolieae</taxon>
        <taxon>Trifolium</taxon>
    </lineage>
</organism>
<dbReference type="InterPro" id="IPR050454">
    <property type="entry name" value="RTT106/SSRP1_HistChap/FACT"/>
</dbReference>
<dbReference type="EMBL" id="ASHM01006018">
    <property type="protein sequence ID" value="PNY13357.1"/>
    <property type="molecule type" value="Genomic_DNA"/>
</dbReference>
<evidence type="ECO:0000256" key="14">
    <source>
        <dbReference type="SAM" id="MobiDB-lite"/>
    </source>
</evidence>
<dbReference type="GO" id="GO:0042393">
    <property type="term" value="F:histone binding"/>
    <property type="evidence" value="ECO:0007669"/>
    <property type="project" value="TreeGrafter"/>
</dbReference>
<dbReference type="SUPFAM" id="SSF47095">
    <property type="entry name" value="HMG-box"/>
    <property type="match status" value="1"/>
</dbReference>
<dbReference type="PRINTS" id="PR00887">
    <property type="entry name" value="SSRCOGNITION"/>
</dbReference>
<evidence type="ECO:0000256" key="7">
    <source>
        <dbReference type="ARBA" id="ARBA00023015"/>
    </source>
</evidence>
<dbReference type="AlphaFoldDB" id="A0A2K3PDI5"/>
<dbReference type="Proteomes" id="UP000236291">
    <property type="component" value="Unassembled WGS sequence"/>
</dbReference>
<evidence type="ECO:0000259" key="15">
    <source>
        <dbReference type="PROSITE" id="PS50118"/>
    </source>
</evidence>
<dbReference type="GO" id="GO:0006260">
    <property type="term" value="P:DNA replication"/>
    <property type="evidence" value="ECO:0007669"/>
    <property type="project" value="UniProtKB-KW"/>
</dbReference>
<keyword evidence="4 13" id="KW-0158">Chromosome</keyword>
<keyword evidence="5 13" id="KW-0235">DNA replication</keyword>
<dbReference type="SUPFAM" id="SSF50729">
    <property type="entry name" value="PH domain-like"/>
    <property type="match status" value="1"/>
</dbReference>
<reference evidence="16 17" key="2">
    <citation type="journal article" date="2017" name="Front. Plant Sci.">
        <title>Gene Classification and Mining of Molecular Markers Useful in Red Clover (Trifolium pratense) Breeding.</title>
        <authorList>
            <person name="Istvanek J."/>
            <person name="Dluhosova J."/>
            <person name="Dluhos P."/>
            <person name="Patkova L."/>
            <person name="Nedelnik J."/>
            <person name="Repkova J."/>
        </authorList>
    </citation>
    <scope>NUCLEOTIDE SEQUENCE [LARGE SCALE GENOMIC DNA]</scope>
    <source>
        <strain evidence="17">cv. Tatra</strain>
        <tissue evidence="16">Young leaves</tissue>
    </source>
</reference>
<feature type="region of interest" description="Disordered" evidence="14">
    <location>
        <begin position="470"/>
        <end position="567"/>
    </location>
</feature>
<dbReference type="PROSITE" id="PS50118">
    <property type="entry name" value="HMG_BOX_2"/>
    <property type="match status" value="1"/>
</dbReference>
<keyword evidence="11 12" id="KW-0539">Nucleus</keyword>
<dbReference type="InterPro" id="IPR013719">
    <property type="entry name" value="RTT106/SPT16-like_middle_dom"/>
</dbReference>
<dbReference type="STRING" id="57577.A0A2K3PDI5"/>
<accession>A0A2K3PDI5</accession>
<evidence type="ECO:0000256" key="10">
    <source>
        <dbReference type="ARBA" id="ARBA00023204"/>
    </source>
</evidence>
<dbReference type="FunFam" id="2.30.29.30:FF:000298">
    <property type="entry name" value="FACT complex subunit SSRP1"/>
    <property type="match status" value="1"/>
</dbReference>
<dbReference type="FunFam" id="2.30.29.150:FF:000001">
    <property type="entry name" value="Fact complex subunit ssrp1"/>
    <property type="match status" value="1"/>
</dbReference>
<dbReference type="InterPro" id="IPR048993">
    <property type="entry name" value="SSRP1-like_PH1"/>
</dbReference>
<proteinExistence type="inferred from homology"/>
<dbReference type="GO" id="GO:0031491">
    <property type="term" value="F:nucleosome binding"/>
    <property type="evidence" value="ECO:0007669"/>
    <property type="project" value="TreeGrafter"/>
</dbReference>
<name>A0A2K3PDI5_TRIPR</name>
<dbReference type="CDD" id="cd22013">
    <property type="entry name" value="HMG-box_AtSSRP1"/>
    <property type="match status" value="1"/>
</dbReference>
<evidence type="ECO:0000256" key="12">
    <source>
        <dbReference type="PROSITE-ProRule" id="PRU00267"/>
    </source>
</evidence>
<feature type="compositionally biased region" description="Polar residues" evidence="14">
    <location>
        <begin position="636"/>
        <end position="649"/>
    </location>
</feature>
<reference evidence="16 17" key="1">
    <citation type="journal article" date="2014" name="Am. J. Bot.">
        <title>Genome assembly and annotation for red clover (Trifolium pratense; Fabaceae).</title>
        <authorList>
            <person name="Istvanek J."/>
            <person name="Jaros M."/>
            <person name="Krenek A."/>
            <person name="Repkova J."/>
        </authorList>
    </citation>
    <scope>NUCLEOTIDE SEQUENCE [LARGE SCALE GENOMIC DNA]</scope>
    <source>
        <strain evidence="17">cv. Tatra</strain>
        <tissue evidence="16">Young leaves</tissue>
    </source>
</reference>